<dbReference type="CDD" id="cd07067">
    <property type="entry name" value="HP_PGM_like"/>
    <property type="match status" value="1"/>
</dbReference>
<sequence length="194" mass="21944">MEIIFIRHGQGVHNIDIPNRLNTENPRLTERGRDQVASLKSVFSFSEDSVYIASPTIRTIETTNIITSDLLLTKKYVSPLVGPRMFPIPQNPEAYVSKCDINYSLDKIISEHSDFIVLDKDNQELWNTGINTLTESAFEPLGLGLINWIKTLCTKKVFIIAHDGTITNYRILLGENGLSRSDFLGEAGWYKLEI</sequence>
<proteinExistence type="predicted"/>
<dbReference type="InterPro" id="IPR013078">
    <property type="entry name" value="His_Pase_superF_clade-1"/>
</dbReference>
<organism evidence="1 2">
    <name type="scientific">Paenibacillus radicis</name>
    <name type="common">ex Xue et al. 2023</name>
    <dbReference type="NCBI Taxonomy" id="2972489"/>
    <lineage>
        <taxon>Bacteria</taxon>
        <taxon>Bacillati</taxon>
        <taxon>Bacillota</taxon>
        <taxon>Bacilli</taxon>
        <taxon>Bacillales</taxon>
        <taxon>Paenibacillaceae</taxon>
        <taxon>Paenibacillus</taxon>
    </lineage>
</organism>
<dbReference type="SUPFAM" id="SSF53254">
    <property type="entry name" value="Phosphoglycerate mutase-like"/>
    <property type="match status" value="1"/>
</dbReference>
<name>A0ABT1YAA8_9BACL</name>
<dbReference type="Proteomes" id="UP001300012">
    <property type="component" value="Unassembled WGS sequence"/>
</dbReference>
<gene>
    <name evidence="1" type="ORF">NV381_02740</name>
</gene>
<dbReference type="PANTHER" id="PTHR48100:SF44">
    <property type="entry name" value="PHOSPHATASE C1620.13-RELATED"/>
    <property type="match status" value="1"/>
</dbReference>
<dbReference type="InterPro" id="IPR050275">
    <property type="entry name" value="PGM_Phosphatase"/>
</dbReference>
<dbReference type="Pfam" id="PF00300">
    <property type="entry name" value="His_Phos_1"/>
    <property type="match status" value="1"/>
</dbReference>
<keyword evidence="2" id="KW-1185">Reference proteome</keyword>
<reference evidence="1 2" key="1">
    <citation type="submission" date="2022-08" db="EMBL/GenBank/DDBJ databases">
        <title>Paenibacillus endoradicis sp. nov., Paenibacillus radicibacter sp. nov and Paenibacillus pararadicis sp. nov., three cold-adapted plant growth-promoting bacteria isolated from root of Larix gmelinii in Great Khingan.</title>
        <authorList>
            <person name="Xue H."/>
        </authorList>
    </citation>
    <scope>NUCLEOTIDE SEQUENCE [LARGE SCALE GENOMIC DNA]</scope>
    <source>
        <strain evidence="1 2">N5-1-1-5</strain>
    </source>
</reference>
<dbReference type="InterPro" id="IPR029033">
    <property type="entry name" value="His_PPase_superfam"/>
</dbReference>
<evidence type="ECO:0000313" key="2">
    <source>
        <dbReference type="Proteomes" id="UP001300012"/>
    </source>
</evidence>
<dbReference type="SMART" id="SM00855">
    <property type="entry name" value="PGAM"/>
    <property type="match status" value="1"/>
</dbReference>
<dbReference type="EMBL" id="JANQBD010000002">
    <property type="protein sequence ID" value="MCR8630112.1"/>
    <property type="molecule type" value="Genomic_DNA"/>
</dbReference>
<comment type="caution">
    <text evidence="1">The sequence shown here is derived from an EMBL/GenBank/DDBJ whole genome shotgun (WGS) entry which is preliminary data.</text>
</comment>
<protein>
    <submittedName>
        <fullName evidence="1">Histidine phosphatase family protein</fullName>
    </submittedName>
</protein>
<accession>A0ABT1YAA8</accession>
<dbReference type="RefSeq" id="WP_258211735.1">
    <property type="nucleotide sequence ID" value="NZ_JANQBD010000002.1"/>
</dbReference>
<dbReference type="PANTHER" id="PTHR48100">
    <property type="entry name" value="BROAD-SPECIFICITY PHOSPHATASE YOR283W-RELATED"/>
    <property type="match status" value="1"/>
</dbReference>
<dbReference type="Gene3D" id="3.40.50.1240">
    <property type="entry name" value="Phosphoglycerate mutase-like"/>
    <property type="match status" value="1"/>
</dbReference>
<evidence type="ECO:0000313" key="1">
    <source>
        <dbReference type="EMBL" id="MCR8630112.1"/>
    </source>
</evidence>